<reference evidence="1 2" key="1">
    <citation type="submission" date="2018-06" db="EMBL/GenBank/DDBJ databases">
        <title>Genomic Encyclopedia of Archaeal and Bacterial Type Strains, Phase II (KMG-II): from individual species to whole genera.</title>
        <authorList>
            <person name="Goeker M."/>
        </authorList>
    </citation>
    <scope>NUCLEOTIDE SEQUENCE [LARGE SCALE GENOMIC DNA]</scope>
    <source>
        <strain evidence="1 2">DSM 22009</strain>
    </source>
</reference>
<dbReference type="EMBL" id="QKZL01000014">
    <property type="protein sequence ID" value="PZX14343.1"/>
    <property type="molecule type" value="Genomic_DNA"/>
</dbReference>
<keyword evidence="2" id="KW-1185">Reference proteome</keyword>
<gene>
    <name evidence="1" type="ORF">LX81_02926</name>
</gene>
<evidence type="ECO:0000313" key="1">
    <source>
        <dbReference type="EMBL" id="PZX14343.1"/>
    </source>
</evidence>
<accession>A0A2W7N3S8</accession>
<comment type="caution">
    <text evidence="1">The sequence shown here is derived from an EMBL/GenBank/DDBJ whole genome shotgun (WGS) entry which is preliminary data.</text>
</comment>
<proteinExistence type="predicted"/>
<organism evidence="1 2">
    <name type="scientific">Palleronia aestuarii</name>
    <dbReference type="NCBI Taxonomy" id="568105"/>
    <lineage>
        <taxon>Bacteria</taxon>
        <taxon>Pseudomonadati</taxon>
        <taxon>Pseudomonadota</taxon>
        <taxon>Alphaproteobacteria</taxon>
        <taxon>Rhodobacterales</taxon>
        <taxon>Roseobacteraceae</taxon>
        <taxon>Palleronia</taxon>
    </lineage>
</organism>
<dbReference type="SUPFAM" id="SSF53756">
    <property type="entry name" value="UDP-Glycosyltransferase/glycogen phosphorylase"/>
    <property type="match status" value="1"/>
</dbReference>
<evidence type="ECO:0000313" key="2">
    <source>
        <dbReference type="Proteomes" id="UP000248916"/>
    </source>
</evidence>
<dbReference type="OrthoDB" id="506201at2"/>
<dbReference type="AlphaFoldDB" id="A0A2W7N3S8"/>
<dbReference type="GO" id="GO:0016740">
    <property type="term" value="F:transferase activity"/>
    <property type="evidence" value="ECO:0007669"/>
    <property type="project" value="UniProtKB-KW"/>
</dbReference>
<name>A0A2W7N3S8_9RHOB</name>
<dbReference type="Gene3D" id="3.40.50.2000">
    <property type="entry name" value="Glycogen Phosphorylase B"/>
    <property type="match status" value="1"/>
</dbReference>
<dbReference type="Proteomes" id="UP000248916">
    <property type="component" value="Unassembled WGS sequence"/>
</dbReference>
<sequence length="379" mass="40978">MSAAHRIVAIANDAVPGMGLPVSASGMRTAGLAAGLRAHGFDVTVTVPRHRVEHLEAGHAAFAAVPPGTMVLRYGALRQFLDTARPFATLICNSNYIDEIEGAATGHIVFDFFAPKVLEAEGEGHGPAHLDALRARKRRALDMASAVIVNGAKKLDYARDWIAQADPARPEIPVVEADMTYPWPARETEPAPGALSVVVAGYYQRWLDYGNMFVELAGALEAIPALRLTLLIPRLDVEITQAIPGLAACLAHPRTEVRRIMLLDDYFRLLQRHDLFVDLFQPTEERRLAMVTRSVVALGMGVPIVHPGFTEVSGIVEESGAGWLLDPADPTALHDLLHRLAARPEELVARRDAARALGLGRLAPADCLRATAEMLGGMM</sequence>
<dbReference type="RefSeq" id="WP_111538025.1">
    <property type="nucleotide sequence ID" value="NZ_QKZL01000014.1"/>
</dbReference>
<protein>
    <submittedName>
        <fullName evidence="1">Glycosyltransferase involved in cell wall biosynthesis</fullName>
    </submittedName>
</protein>
<keyword evidence="1" id="KW-0808">Transferase</keyword>